<feature type="region of interest" description="Disordered" evidence="12">
    <location>
        <begin position="361"/>
        <end position="431"/>
    </location>
</feature>
<protein>
    <recommendedName>
        <fullName evidence="2">cyclin-dependent kinase</fullName>
        <ecNumber evidence="2">2.7.11.22</ecNumber>
    </recommendedName>
</protein>
<dbReference type="Gene3D" id="3.30.200.20">
    <property type="entry name" value="Phosphorylase Kinase, domain 1"/>
    <property type="match status" value="1"/>
</dbReference>
<keyword evidence="15" id="KW-1185">Reference proteome</keyword>
<dbReference type="InterPro" id="IPR017441">
    <property type="entry name" value="Protein_kinase_ATP_BS"/>
</dbReference>
<feature type="binding site" evidence="10">
    <location>
        <position position="55"/>
    </location>
    <ligand>
        <name>ATP</name>
        <dbReference type="ChEBI" id="CHEBI:30616"/>
    </ligand>
</feature>
<dbReference type="GO" id="GO:0008353">
    <property type="term" value="F:RNA polymerase II CTD heptapeptide repeat kinase activity"/>
    <property type="evidence" value="ECO:0007669"/>
    <property type="project" value="TreeGrafter"/>
</dbReference>
<reference evidence="14 15" key="1">
    <citation type="journal article" date="2018" name="Mol. Biol. Evol.">
        <title>Broad Genomic Sampling Reveals a Smut Pathogenic Ancestry of the Fungal Clade Ustilaginomycotina.</title>
        <authorList>
            <person name="Kijpornyongpan T."/>
            <person name="Mondo S.J."/>
            <person name="Barry K."/>
            <person name="Sandor L."/>
            <person name="Lee J."/>
            <person name="Lipzen A."/>
            <person name="Pangilinan J."/>
            <person name="LaButti K."/>
            <person name="Hainaut M."/>
            <person name="Henrissat B."/>
            <person name="Grigoriev I.V."/>
            <person name="Spatafora J.W."/>
            <person name="Aime M.C."/>
        </authorList>
    </citation>
    <scope>NUCLEOTIDE SEQUENCE [LARGE SCALE GENOMIC DNA]</scope>
    <source>
        <strain evidence="14 15">MCA 3882</strain>
    </source>
</reference>
<dbReference type="GO" id="GO:0030332">
    <property type="term" value="F:cyclin binding"/>
    <property type="evidence" value="ECO:0007669"/>
    <property type="project" value="TreeGrafter"/>
</dbReference>
<dbReference type="RefSeq" id="XP_025357018.1">
    <property type="nucleotide sequence ID" value="XM_025496192.1"/>
</dbReference>
<dbReference type="GO" id="GO:0005524">
    <property type="term" value="F:ATP binding"/>
    <property type="evidence" value="ECO:0007669"/>
    <property type="project" value="UniProtKB-UniRule"/>
</dbReference>
<dbReference type="FunFam" id="1.10.510.10:FF:000624">
    <property type="entry name" value="Mitogen-activated protein kinase"/>
    <property type="match status" value="1"/>
</dbReference>
<evidence type="ECO:0000256" key="8">
    <source>
        <dbReference type="ARBA" id="ARBA00047811"/>
    </source>
</evidence>
<evidence type="ECO:0000313" key="15">
    <source>
        <dbReference type="Proteomes" id="UP000245771"/>
    </source>
</evidence>
<dbReference type="Gene3D" id="1.10.510.10">
    <property type="entry name" value="Transferase(Phosphotransferase) domain 1"/>
    <property type="match status" value="1"/>
</dbReference>
<feature type="compositionally biased region" description="Basic and acidic residues" evidence="12">
    <location>
        <begin position="420"/>
        <end position="431"/>
    </location>
</feature>
<dbReference type="Proteomes" id="UP000245771">
    <property type="component" value="Unassembled WGS sequence"/>
</dbReference>
<evidence type="ECO:0000256" key="3">
    <source>
        <dbReference type="ARBA" id="ARBA00022527"/>
    </source>
</evidence>
<keyword evidence="6 14" id="KW-0418">Kinase</keyword>
<evidence type="ECO:0000256" key="10">
    <source>
        <dbReference type="PROSITE-ProRule" id="PRU10141"/>
    </source>
</evidence>
<dbReference type="GO" id="GO:0004693">
    <property type="term" value="F:cyclin-dependent protein serine/threonine kinase activity"/>
    <property type="evidence" value="ECO:0007669"/>
    <property type="project" value="UniProtKB-EC"/>
</dbReference>
<dbReference type="InterPro" id="IPR050108">
    <property type="entry name" value="CDK"/>
</dbReference>
<organism evidence="14 15">
    <name type="scientific">Meira miltonrushii</name>
    <dbReference type="NCBI Taxonomy" id="1280837"/>
    <lineage>
        <taxon>Eukaryota</taxon>
        <taxon>Fungi</taxon>
        <taxon>Dikarya</taxon>
        <taxon>Basidiomycota</taxon>
        <taxon>Ustilaginomycotina</taxon>
        <taxon>Exobasidiomycetes</taxon>
        <taxon>Exobasidiales</taxon>
        <taxon>Brachybasidiaceae</taxon>
        <taxon>Meira</taxon>
    </lineage>
</organism>
<dbReference type="EMBL" id="KZ819602">
    <property type="protein sequence ID" value="PWN36716.1"/>
    <property type="molecule type" value="Genomic_DNA"/>
</dbReference>
<comment type="catalytic activity">
    <reaction evidence="9">
        <text>L-seryl-[protein] + ATP = O-phospho-L-seryl-[protein] + ADP + H(+)</text>
        <dbReference type="Rhea" id="RHEA:17989"/>
        <dbReference type="Rhea" id="RHEA-COMP:9863"/>
        <dbReference type="Rhea" id="RHEA-COMP:11604"/>
        <dbReference type="ChEBI" id="CHEBI:15378"/>
        <dbReference type="ChEBI" id="CHEBI:29999"/>
        <dbReference type="ChEBI" id="CHEBI:30616"/>
        <dbReference type="ChEBI" id="CHEBI:83421"/>
        <dbReference type="ChEBI" id="CHEBI:456216"/>
        <dbReference type="EC" id="2.7.11.22"/>
    </reaction>
</comment>
<dbReference type="PROSITE" id="PS00107">
    <property type="entry name" value="PROTEIN_KINASE_ATP"/>
    <property type="match status" value="1"/>
</dbReference>
<evidence type="ECO:0000256" key="4">
    <source>
        <dbReference type="ARBA" id="ARBA00022679"/>
    </source>
</evidence>
<comment type="similarity">
    <text evidence="1">Belongs to the protein kinase superfamily. CMGC Ser/Thr protein kinase family. CDC2/CDKX subfamily.</text>
</comment>
<dbReference type="GO" id="GO:0008024">
    <property type="term" value="C:cyclin/CDK positive transcription elongation factor complex"/>
    <property type="evidence" value="ECO:0007669"/>
    <property type="project" value="TreeGrafter"/>
</dbReference>
<dbReference type="SMART" id="SM00220">
    <property type="entry name" value="S_TKc"/>
    <property type="match status" value="1"/>
</dbReference>
<feature type="compositionally biased region" description="Basic and acidic residues" evidence="12">
    <location>
        <begin position="368"/>
        <end position="381"/>
    </location>
</feature>
<dbReference type="EC" id="2.7.11.22" evidence="2"/>
<dbReference type="InParanoid" id="A0A316VGQ0"/>
<dbReference type="Pfam" id="PF00069">
    <property type="entry name" value="Pkinase"/>
    <property type="match status" value="1"/>
</dbReference>
<dbReference type="PROSITE" id="PS50011">
    <property type="entry name" value="PROTEIN_KINASE_DOM"/>
    <property type="match status" value="1"/>
</dbReference>
<keyword evidence="7 10" id="KW-0067">ATP-binding</keyword>
<evidence type="ECO:0000259" key="13">
    <source>
        <dbReference type="PROSITE" id="PS50011"/>
    </source>
</evidence>
<dbReference type="AlphaFoldDB" id="A0A316VGQ0"/>
<dbReference type="SUPFAM" id="SSF56112">
    <property type="entry name" value="Protein kinase-like (PK-like)"/>
    <property type="match status" value="1"/>
</dbReference>
<dbReference type="GO" id="GO:0032968">
    <property type="term" value="P:positive regulation of transcription elongation by RNA polymerase II"/>
    <property type="evidence" value="ECO:0007669"/>
    <property type="project" value="TreeGrafter"/>
</dbReference>
<name>A0A316VGQ0_9BASI</name>
<keyword evidence="3 11" id="KW-0723">Serine/threonine-protein kinase</keyword>
<evidence type="ECO:0000256" key="6">
    <source>
        <dbReference type="ARBA" id="ARBA00022777"/>
    </source>
</evidence>
<proteinExistence type="inferred from homology"/>
<dbReference type="PANTHER" id="PTHR24056:SF546">
    <property type="entry name" value="CYCLIN-DEPENDENT KINASE 12"/>
    <property type="match status" value="1"/>
</dbReference>
<dbReference type="STRING" id="1280837.A0A316VGQ0"/>
<evidence type="ECO:0000256" key="2">
    <source>
        <dbReference type="ARBA" id="ARBA00012425"/>
    </source>
</evidence>
<sequence length="431" mass="48619">MQADNAFIIEHSAPSIPLRAGPDEVYDRVAQVGEGTYGQVFKAKSDKTGITVALKKIRMESERDGFPITALREVKLLQGLKHENVVRLHEMMLSKHSIYMVFEYLQHDLNGILAQPSITFSPAHIKSLAAQLLSGLAYLHKHRILHRDLKCSNLLLNNEGTLKLADFGLARTYVKQTRPSARNKTLDYTNRVVTLWYRAPELLFGETSYDDAIDVWGAGCIFLELFLRKPIFQGMDEIHQVQLLFEILGPVSKDEWPEAERLPWFDLIRPASNDGDGTLIKSHKEHLRNLVGSEEQVPDDALEVALALLTYNPRKRVSAVEGLALSYFTTNSPPAEKPAALLQAVQGEWHEFESRKARRDAAAQALQDHVHREKEQQRIRSEIGQPQMSDKVTITPSTQEPVQDTTMSSIATPTMIIDEALQRKEEREASA</sequence>
<evidence type="ECO:0000256" key="12">
    <source>
        <dbReference type="SAM" id="MobiDB-lite"/>
    </source>
</evidence>
<keyword evidence="5 10" id="KW-0547">Nucleotide-binding</keyword>
<dbReference type="InterPro" id="IPR008271">
    <property type="entry name" value="Ser/Thr_kinase_AS"/>
</dbReference>
<dbReference type="PANTHER" id="PTHR24056">
    <property type="entry name" value="CELL DIVISION PROTEIN KINASE"/>
    <property type="match status" value="1"/>
</dbReference>
<feature type="domain" description="Protein kinase" evidence="13">
    <location>
        <begin position="26"/>
        <end position="328"/>
    </location>
</feature>
<dbReference type="InterPro" id="IPR000719">
    <property type="entry name" value="Prot_kinase_dom"/>
</dbReference>
<comment type="catalytic activity">
    <reaction evidence="8">
        <text>L-threonyl-[protein] + ATP = O-phospho-L-threonyl-[protein] + ADP + H(+)</text>
        <dbReference type="Rhea" id="RHEA:46608"/>
        <dbReference type="Rhea" id="RHEA-COMP:11060"/>
        <dbReference type="Rhea" id="RHEA-COMP:11605"/>
        <dbReference type="ChEBI" id="CHEBI:15378"/>
        <dbReference type="ChEBI" id="CHEBI:30013"/>
        <dbReference type="ChEBI" id="CHEBI:30616"/>
        <dbReference type="ChEBI" id="CHEBI:61977"/>
        <dbReference type="ChEBI" id="CHEBI:456216"/>
        <dbReference type="EC" id="2.7.11.22"/>
    </reaction>
</comment>
<evidence type="ECO:0000313" key="14">
    <source>
        <dbReference type="EMBL" id="PWN36716.1"/>
    </source>
</evidence>
<dbReference type="OrthoDB" id="204883at2759"/>
<dbReference type="FunFam" id="3.30.200.20:FF:000375">
    <property type="entry name" value="Cell division related protein kinase 2"/>
    <property type="match status" value="1"/>
</dbReference>
<evidence type="ECO:0000256" key="7">
    <source>
        <dbReference type="ARBA" id="ARBA00022840"/>
    </source>
</evidence>
<dbReference type="FunCoup" id="A0A316VGQ0">
    <property type="interactions" value="125"/>
</dbReference>
<evidence type="ECO:0000256" key="5">
    <source>
        <dbReference type="ARBA" id="ARBA00022741"/>
    </source>
</evidence>
<dbReference type="CDD" id="cd07840">
    <property type="entry name" value="STKc_CDK9_like"/>
    <property type="match status" value="1"/>
</dbReference>
<accession>A0A316VGQ0</accession>
<evidence type="ECO:0000256" key="9">
    <source>
        <dbReference type="ARBA" id="ARBA00048367"/>
    </source>
</evidence>
<dbReference type="GeneID" id="37017973"/>
<feature type="compositionally biased region" description="Polar residues" evidence="12">
    <location>
        <begin position="384"/>
        <end position="412"/>
    </location>
</feature>
<evidence type="ECO:0000256" key="11">
    <source>
        <dbReference type="RuleBase" id="RU000304"/>
    </source>
</evidence>
<dbReference type="InterPro" id="IPR011009">
    <property type="entry name" value="Kinase-like_dom_sf"/>
</dbReference>
<keyword evidence="4" id="KW-0808">Transferase</keyword>
<dbReference type="PROSITE" id="PS00108">
    <property type="entry name" value="PROTEIN_KINASE_ST"/>
    <property type="match status" value="1"/>
</dbReference>
<evidence type="ECO:0000256" key="1">
    <source>
        <dbReference type="ARBA" id="ARBA00006485"/>
    </source>
</evidence>
<gene>
    <name evidence="14" type="ORF">FA14DRAFT_116769</name>
</gene>